<dbReference type="EMBL" id="CCYA01000389">
    <property type="protein sequence ID" value="CEH19601.1"/>
    <property type="molecule type" value="Genomic_DNA"/>
</dbReference>
<feature type="region of interest" description="Disordered" evidence="1">
    <location>
        <begin position="101"/>
        <end position="135"/>
    </location>
</feature>
<reference evidence="2 3" key="1">
    <citation type="submission" date="2014-09" db="EMBL/GenBank/DDBJ databases">
        <authorList>
            <person name="Magalhaes I.L.F."/>
            <person name="Oliveira U."/>
            <person name="Santos F.R."/>
            <person name="Vidigal T.H.D.A."/>
            <person name="Brescovit A.D."/>
            <person name="Santos A.J."/>
        </authorList>
    </citation>
    <scope>NUCLEOTIDE SEQUENCE [LARGE SCALE GENOMIC DNA]</scope>
</reference>
<evidence type="ECO:0000313" key="3">
    <source>
        <dbReference type="Proteomes" id="UP000054845"/>
    </source>
</evidence>
<dbReference type="AlphaFoldDB" id="A0A0P1BRT5"/>
<feature type="region of interest" description="Disordered" evidence="1">
    <location>
        <begin position="306"/>
        <end position="342"/>
    </location>
</feature>
<evidence type="ECO:0000313" key="2">
    <source>
        <dbReference type="EMBL" id="CEH19601.1"/>
    </source>
</evidence>
<sequence length="915" mass="100664">MQRNRTYSRDSGRPIISAASTPASHDSRQLADATLSVAVTKPSALSFLEPPPLSLLPLAPPGESELYAFDSYASDADRFRRKVQELEEKRQAALREVDDARVKSLRSPSTLAVPASEVDPSSPAKSSFSKESDYTLESRTTDATSFFSASYRPSINSDHSAGFDKTPQTPNVPATVALPSLSQRRGTLAFLRRPSLANTWGRRKQHESPVLVAAAVPAAPPSPLVIKPIEATVRDKKKEEMTKLLDDPDKLADAMTRSTRLRDQLVEADTILNELGWQWGAQANEIWGEGCGHRYLADATVSYAAAESTDARRESGTSSTSDVDMTDAGDMNLPSTSISNHSTDEAAEFVHRGKRYRRHSLGAKVVNKRPRSSSTVTLDSKGLLPTGAAPLLHWRGFNKAYQQGSLDMDEVHYQPRGAPEFSTCPDATPLAVGEYNPPAPEWEARRLRAYWRMQVDRISVDRIGRITSRLEICRAYLGVGEANLRFFEADGTVTTVKEDRLLRAPPSKQSGLCAHALLNRNNGLVILDTSLDWRFQTLGLVGTRFYTGMPVLASSGLPVAVVSFSCQRAWRIFKPDERAKVREVARMIGNELEAHLREIWEAKITLMTQSYADIKTCLEDSKWRSGLKLKTSRTHMGSEYGRAAEMQHNESSGSCRPKITVVGPPSPAPYVKHVPRGLGNNVSHNPIDLEALSKIGVMLSLEDTDRYRTACEHMAASLNIETVYVIAVNLLEQSISPSTVEDNTKVPFVAPLSPALLSPSKNIPTLLVPSSSMLPATSKDARKDACILLACHGLPSPCPIFESKLHSRVFSSGHDPFLVFQNDGKRGVVDPEVDKDLLLPRRCSEEKRKETFYSGIMVQVMTDLEWKRKKQKEDHDNTGAPSYEPPTAAESTTSPPAKTGFVLAALSRRPDRAPS</sequence>
<feature type="region of interest" description="Disordered" evidence="1">
    <location>
        <begin position="1"/>
        <end position="28"/>
    </location>
</feature>
<dbReference type="SUPFAM" id="SSF55781">
    <property type="entry name" value="GAF domain-like"/>
    <property type="match status" value="1"/>
</dbReference>
<dbReference type="Proteomes" id="UP000054845">
    <property type="component" value="Unassembled WGS sequence"/>
</dbReference>
<proteinExistence type="predicted"/>
<dbReference type="OrthoDB" id="21225at2759"/>
<dbReference type="STRING" id="401625.A0A0P1BRT5"/>
<feature type="compositionally biased region" description="Low complexity" evidence="1">
    <location>
        <begin position="885"/>
        <end position="897"/>
    </location>
</feature>
<keyword evidence="3" id="KW-1185">Reference proteome</keyword>
<dbReference type="PANTHER" id="PTHR43102">
    <property type="entry name" value="SLR1143 PROTEIN"/>
    <property type="match status" value="1"/>
</dbReference>
<evidence type="ECO:0008006" key="4">
    <source>
        <dbReference type="Google" id="ProtNLM"/>
    </source>
</evidence>
<accession>A0A0P1BRT5</accession>
<feature type="region of interest" description="Disordered" evidence="1">
    <location>
        <begin position="868"/>
        <end position="915"/>
    </location>
</feature>
<organism evidence="2 3">
    <name type="scientific">Ceraceosorus bombacis</name>
    <dbReference type="NCBI Taxonomy" id="401625"/>
    <lineage>
        <taxon>Eukaryota</taxon>
        <taxon>Fungi</taxon>
        <taxon>Dikarya</taxon>
        <taxon>Basidiomycota</taxon>
        <taxon>Ustilaginomycotina</taxon>
        <taxon>Exobasidiomycetes</taxon>
        <taxon>Ceraceosorales</taxon>
        <taxon>Ceraceosoraceae</taxon>
        <taxon>Ceraceosorus</taxon>
    </lineage>
</organism>
<name>A0A0P1BRT5_9BASI</name>
<protein>
    <recommendedName>
        <fullName evidence="4">GAF domain-containing protein</fullName>
    </recommendedName>
</protein>
<dbReference type="PANTHER" id="PTHR43102:SF2">
    <property type="entry name" value="GAF DOMAIN-CONTAINING PROTEIN"/>
    <property type="match status" value="1"/>
</dbReference>
<evidence type="ECO:0000256" key="1">
    <source>
        <dbReference type="SAM" id="MobiDB-lite"/>
    </source>
</evidence>